<evidence type="ECO:0000259" key="7">
    <source>
        <dbReference type="Pfam" id="PF22692"/>
    </source>
</evidence>
<comment type="subunit">
    <text evidence="4">The basal body constitutes a major portion of the flagellar organelle and consists of five rings (E,L,P,S, and M) mounted on a central rod. The rod consists of about 26 subunits of FlgG in the distal portion, and FlgB, FlgC and FlgF are thought to build up the proximal portion of the rod with about 6 subunits each.</text>
</comment>
<dbReference type="Pfam" id="PF00460">
    <property type="entry name" value="Flg_bb_rod"/>
    <property type="match status" value="1"/>
</dbReference>
<proteinExistence type="inferred from homology"/>
<evidence type="ECO:0000256" key="4">
    <source>
        <dbReference type="RuleBase" id="RU362116"/>
    </source>
</evidence>
<evidence type="ECO:0000259" key="6">
    <source>
        <dbReference type="Pfam" id="PF06429"/>
    </source>
</evidence>
<dbReference type="NCBIfam" id="NF009332">
    <property type="entry name" value="PRK12690.1"/>
    <property type="match status" value="1"/>
</dbReference>
<dbReference type="GO" id="GO:0030694">
    <property type="term" value="C:bacterial-type flagellum basal body, rod"/>
    <property type="evidence" value="ECO:0007669"/>
    <property type="project" value="UniProtKB-UniRule"/>
</dbReference>
<dbReference type="OrthoDB" id="9804559at2"/>
<feature type="domain" description="Flagellar basal body rod protein N-terminal" evidence="5">
    <location>
        <begin position="6"/>
        <end position="35"/>
    </location>
</feature>
<evidence type="ECO:0000259" key="5">
    <source>
        <dbReference type="Pfam" id="PF00460"/>
    </source>
</evidence>
<evidence type="ECO:0000313" key="9">
    <source>
        <dbReference type="Proteomes" id="UP000220836"/>
    </source>
</evidence>
<dbReference type="Pfam" id="PF06429">
    <property type="entry name" value="Flg_bbr_C"/>
    <property type="match status" value="1"/>
</dbReference>
<keyword evidence="3 4" id="KW-0975">Bacterial flagellum</keyword>
<dbReference type="Proteomes" id="UP000220836">
    <property type="component" value="Unassembled WGS sequence"/>
</dbReference>
<dbReference type="GO" id="GO:0071978">
    <property type="term" value="P:bacterial-type flagellum-dependent swarming motility"/>
    <property type="evidence" value="ECO:0007669"/>
    <property type="project" value="TreeGrafter"/>
</dbReference>
<dbReference type="EMBL" id="FXYH01000008">
    <property type="protein sequence ID" value="SMX42705.1"/>
    <property type="molecule type" value="Genomic_DNA"/>
</dbReference>
<reference evidence="8 9" key="1">
    <citation type="submission" date="2017-05" db="EMBL/GenBank/DDBJ databases">
        <authorList>
            <person name="Song R."/>
            <person name="Chenine A.L."/>
            <person name="Ruprecht R.M."/>
        </authorList>
    </citation>
    <scope>NUCLEOTIDE SEQUENCE [LARGE SCALE GENOMIC DNA]</scope>
    <source>
        <strain evidence="8 9">CECT 8663</strain>
    </source>
</reference>
<dbReference type="NCBIfam" id="TIGR03506">
    <property type="entry name" value="FlgEFG_subfam"/>
    <property type="match status" value="1"/>
</dbReference>
<feature type="domain" description="Flagellar basal-body/hook protein C-terminal" evidence="6">
    <location>
        <begin position="189"/>
        <end position="232"/>
    </location>
</feature>
<dbReference type="NCBIfam" id="TIGR02490">
    <property type="entry name" value="flgF"/>
    <property type="match status" value="1"/>
</dbReference>
<name>A0A238KIR8_9RHOB</name>
<dbReference type="RefSeq" id="WP_097804945.1">
    <property type="nucleotide sequence ID" value="NZ_FXYH01000008.1"/>
</dbReference>
<evidence type="ECO:0000256" key="2">
    <source>
        <dbReference type="ARBA" id="ARBA00009677"/>
    </source>
</evidence>
<sequence length="237" mass="25268">MESAGYAALSRQTGLMREMQVIANNIANANTTGFRQEGVIFSEYVTEADGLSGVAMASARVRNTSYMQGTLEQTGGMFDMAIEGDGFFLIDAPGGQRLTRAGSFSPSAEGTLVTSDGYRVLDTGGAPIFVPPQASDLAVGSDGTISTDGRAIGQIGVVRPLEQGLMTREGGVMFNADEGFEPVDNPSVVQGYVEASNVDPILQVARMVEVQRAYELGQSFMEREDERVRTAIKAFIK</sequence>
<comment type="subcellular location">
    <subcellularLocation>
        <location evidence="1 4">Bacterial flagellum basal body</location>
    </subcellularLocation>
</comment>
<evidence type="ECO:0000313" key="8">
    <source>
        <dbReference type="EMBL" id="SMX42705.1"/>
    </source>
</evidence>
<dbReference type="PANTHER" id="PTHR30435:SF19">
    <property type="entry name" value="FLAGELLAR BASAL-BODY ROD PROTEIN FLGG"/>
    <property type="match status" value="1"/>
</dbReference>
<dbReference type="Pfam" id="PF22692">
    <property type="entry name" value="LlgE_F_G_D1"/>
    <property type="match status" value="1"/>
</dbReference>
<evidence type="ECO:0000256" key="3">
    <source>
        <dbReference type="ARBA" id="ARBA00023143"/>
    </source>
</evidence>
<comment type="similarity">
    <text evidence="2 4">Belongs to the flagella basal body rod proteins family.</text>
</comment>
<keyword evidence="8" id="KW-0969">Cilium</keyword>
<dbReference type="InterPro" id="IPR037925">
    <property type="entry name" value="FlgE/F/G-like"/>
</dbReference>
<organism evidence="8 9">
    <name type="scientific">Pelagimonas varians</name>
    <dbReference type="NCBI Taxonomy" id="696760"/>
    <lineage>
        <taxon>Bacteria</taxon>
        <taxon>Pseudomonadati</taxon>
        <taxon>Pseudomonadota</taxon>
        <taxon>Alphaproteobacteria</taxon>
        <taxon>Rhodobacterales</taxon>
        <taxon>Roseobacteraceae</taxon>
        <taxon>Pelagimonas</taxon>
    </lineage>
</organism>
<keyword evidence="9" id="KW-1185">Reference proteome</keyword>
<keyword evidence="8" id="KW-0282">Flagellum</keyword>
<dbReference type="InterPro" id="IPR053967">
    <property type="entry name" value="LlgE_F_G-like_D1"/>
</dbReference>
<dbReference type="InterPro" id="IPR019776">
    <property type="entry name" value="Flagellar_basal_body_rod_CS"/>
</dbReference>
<evidence type="ECO:0000256" key="1">
    <source>
        <dbReference type="ARBA" id="ARBA00004117"/>
    </source>
</evidence>
<dbReference type="AlphaFoldDB" id="A0A238KIR8"/>
<feature type="domain" description="Flagellar hook protein FlgE/F/G-like D1" evidence="7">
    <location>
        <begin position="81"/>
        <end position="146"/>
    </location>
</feature>
<dbReference type="InterPro" id="IPR001444">
    <property type="entry name" value="Flag_bb_rod_N"/>
</dbReference>
<protein>
    <recommendedName>
        <fullName evidence="4">Flagellar basal-body rod protein FlgF</fullName>
    </recommendedName>
</protein>
<dbReference type="InterPro" id="IPR012836">
    <property type="entry name" value="FlgF"/>
</dbReference>
<accession>A0A238KIR8</accession>
<dbReference type="InterPro" id="IPR010930">
    <property type="entry name" value="Flg_bb/hook_C_dom"/>
</dbReference>
<keyword evidence="8" id="KW-0966">Cell projection</keyword>
<dbReference type="PANTHER" id="PTHR30435">
    <property type="entry name" value="FLAGELLAR PROTEIN"/>
    <property type="match status" value="1"/>
</dbReference>
<gene>
    <name evidence="8" type="primary">flgG_1</name>
    <name evidence="8" type="ORF">PEV8663_02453</name>
</gene>
<dbReference type="PROSITE" id="PS00588">
    <property type="entry name" value="FLAGELLA_BB_ROD"/>
    <property type="match status" value="1"/>
</dbReference>
<dbReference type="SUPFAM" id="SSF117143">
    <property type="entry name" value="Flagellar hook protein flgE"/>
    <property type="match status" value="1"/>
</dbReference>
<dbReference type="InterPro" id="IPR020013">
    <property type="entry name" value="Flagellar_FlgE/F/G"/>
</dbReference>